<sequence>MNQWSHEQFSKVQMAGFETIVGLTNKALEGFEKLVELNLQTMKTTLADTREGVEKALSAKDLQEFTELQIELFQPAADQVLAYRRNLYAILAATQAEFAKVFEVQYAEGKSGLESFLESMVKSAPGGSAAPLTAWQEAVKATTTLYESMQSTAKQAVQVAESSFNTAAEAASEGIRQRAVQPSRAAAK</sequence>
<dbReference type="EMBL" id="CAJZAF010000028">
    <property type="protein sequence ID" value="CAG9180880.1"/>
    <property type="molecule type" value="Genomic_DNA"/>
</dbReference>
<dbReference type="RefSeq" id="WP_224006117.1">
    <property type="nucleotide sequence ID" value="NZ_CAJZAF010000028.1"/>
</dbReference>
<evidence type="ECO:0000313" key="3">
    <source>
        <dbReference type="Proteomes" id="UP000701702"/>
    </source>
</evidence>
<gene>
    <name evidence="2" type="ORF">LMG23994_04516</name>
</gene>
<comment type="caution">
    <text evidence="2">The sequence shown here is derived from an EMBL/GenBank/DDBJ whole genome shotgun (WGS) entry which is preliminary data.</text>
</comment>
<dbReference type="InterPro" id="IPR018968">
    <property type="entry name" value="Phasin"/>
</dbReference>
<evidence type="ECO:0000259" key="1">
    <source>
        <dbReference type="Pfam" id="PF09361"/>
    </source>
</evidence>
<organism evidence="2 3">
    <name type="scientific">Cupriavidus pinatubonensis</name>
    <dbReference type="NCBI Taxonomy" id="248026"/>
    <lineage>
        <taxon>Bacteria</taxon>
        <taxon>Pseudomonadati</taxon>
        <taxon>Pseudomonadota</taxon>
        <taxon>Betaproteobacteria</taxon>
        <taxon>Burkholderiales</taxon>
        <taxon>Burkholderiaceae</taxon>
        <taxon>Cupriavidus</taxon>
    </lineage>
</organism>
<name>A0ABM8XKZ5_9BURK</name>
<dbReference type="Proteomes" id="UP000701702">
    <property type="component" value="Unassembled WGS sequence"/>
</dbReference>
<dbReference type="InterPro" id="IPR010127">
    <property type="entry name" value="Phasin_subfam-1"/>
</dbReference>
<dbReference type="Pfam" id="PF09361">
    <property type="entry name" value="Phasin_2"/>
    <property type="match status" value="1"/>
</dbReference>
<keyword evidence="3" id="KW-1185">Reference proteome</keyword>
<protein>
    <recommendedName>
        <fullName evidence="1">Phasin domain-containing protein</fullName>
    </recommendedName>
</protein>
<dbReference type="NCBIfam" id="TIGR01841">
    <property type="entry name" value="phasin"/>
    <property type="match status" value="1"/>
</dbReference>
<feature type="domain" description="Phasin" evidence="1">
    <location>
        <begin position="7"/>
        <end position="105"/>
    </location>
</feature>
<evidence type="ECO:0000313" key="2">
    <source>
        <dbReference type="EMBL" id="CAG9180880.1"/>
    </source>
</evidence>
<proteinExistence type="predicted"/>
<accession>A0ABM8XKZ5</accession>
<reference evidence="2 3" key="1">
    <citation type="submission" date="2021-08" db="EMBL/GenBank/DDBJ databases">
        <authorList>
            <person name="Peeters C."/>
        </authorList>
    </citation>
    <scope>NUCLEOTIDE SEQUENCE [LARGE SCALE GENOMIC DNA]</scope>
    <source>
        <strain evidence="2 3">LMG 23994</strain>
    </source>
</reference>